<dbReference type="AlphaFoldDB" id="A0A0C3BG06"/>
<dbReference type="InParanoid" id="A0A0C3BG06"/>
<protein>
    <recommendedName>
        <fullName evidence="3">F-box domain-containing protein</fullName>
    </recommendedName>
</protein>
<sequence length="360" mass="41153">MLAKTWLARAGTCPLTIHLTSHDSYQNAMTSLMNVFLLYCEQWYEIHLDVPPPVLGSLAPAKNRLPRLQKLYLEHTLKETLDIFECAPQLRWLRLATRVDPSMVIVPWDQIEDLDIGEMREVGQWLDILRTTPNLEKCPIRLNPSDLRHLHSTVQRSTIQLLRLHSIHISGDPTYFFNTLLLPKLQEIIIVCGTRWTATSQFTSLLSRCSLTKLSLILHDPQSSLSDGEMIQILRVCPSLVRLDLGLYAPQCMTTSFFAQFAYSENSTTQQLVPMLRTMNIDYTGTEFNIHDFADAIESRTISNSEGSASDDIAGHQIVEIRYHGERSNCPVDSPILSRLRQLRGNGLEIYFLHYNQDML</sequence>
<dbReference type="SUPFAM" id="SSF52047">
    <property type="entry name" value="RNI-like"/>
    <property type="match status" value="1"/>
</dbReference>
<proteinExistence type="predicted"/>
<name>A0A0C3BG06_PILCF</name>
<evidence type="ECO:0008006" key="3">
    <source>
        <dbReference type="Google" id="ProtNLM"/>
    </source>
</evidence>
<dbReference type="InterPro" id="IPR032675">
    <property type="entry name" value="LRR_dom_sf"/>
</dbReference>
<dbReference type="HOGENOM" id="CLU_018544_1_0_1"/>
<evidence type="ECO:0000313" key="2">
    <source>
        <dbReference type="Proteomes" id="UP000054166"/>
    </source>
</evidence>
<reference evidence="2" key="2">
    <citation type="submission" date="2015-01" db="EMBL/GenBank/DDBJ databases">
        <title>Evolutionary Origins and Diversification of the Mycorrhizal Mutualists.</title>
        <authorList>
            <consortium name="DOE Joint Genome Institute"/>
            <consortium name="Mycorrhizal Genomics Consortium"/>
            <person name="Kohler A."/>
            <person name="Kuo A."/>
            <person name="Nagy L.G."/>
            <person name="Floudas D."/>
            <person name="Copeland A."/>
            <person name="Barry K.W."/>
            <person name="Cichocki N."/>
            <person name="Veneault-Fourrey C."/>
            <person name="LaButti K."/>
            <person name="Lindquist E.A."/>
            <person name="Lipzen A."/>
            <person name="Lundell T."/>
            <person name="Morin E."/>
            <person name="Murat C."/>
            <person name="Riley R."/>
            <person name="Ohm R."/>
            <person name="Sun H."/>
            <person name="Tunlid A."/>
            <person name="Henrissat B."/>
            <person name="Grigoriev I.V."/>
            <person name="Hibbett D.S."/>
            <person name="Martin F."/>
        </authorList>
    </citation>
    <scope>NUCLEOTIDE SEQUENCE [LARGE SCALE GENOMIC DNA]</scope>
    <source>
        <strain evidence="2">F 1598</strain>
    </source>
</reference>
<dbReference type="STRING" id="765440.A0A0C3BG06"/>
<evidence type="ECO:0000313" key="1">
    <source>
        <dbReference type="EMBL" id="KIM76287.1"/>
    </source>
</evidence>
<dbReference type="EMBL" id="KN833036">
    <property type="protein sequence ID" value="KIM76287.1"/>
    <property type="molecule type" value="Genomic_DNA"/>
</dbReference>
<gene>
    <name evidence="1" type="ORF">PILCRDRAFT_797765</name>
</gene>
<reference evidence="1 2" key="1">
    <citation type="submission" date="2014-04" db="EMBL/GenBank/DDBJ databases">
        <authorList>
            <consortium name="DOE Joint Genome Institute"/>
            <person name="Kuo A."/>
            <person name="Tarkka M."/>
            <person name="Buscot F."/>
            <person name="Kohler A."/>
            <person name="Nagy L.G."/>
            <person name="Floudas D."/>
            <person name="Copeland A."/>
            <person name="Barry K.W."/>
            <person name="Cichocki N."/>
            <person name="Veneault-Fourrey C."/>
            <person name="LaButti K."/>
            <person name="Lindquist E.A."/>
            <person name="Lipzen A."/>
            <person name="Lundell T."/>
            <person name="Morin E."/>
            <person name="Murat C."/>
            <person name="Sun H."/>
            <person name="Tunlid A."/>
            <person name="Henrissat B."/>
            <person name="Grigoriev I.V."/>
            <person name="Hibbett D.S."/>
            <person name="Martin F."/>
            <person name="Nordberg H.P."/>
            <person name="Cantor M.N."/>
            <person name="Hua S.X."/>
        </authorList>
    </citation>
    <scope>NUCLEOTIDE SEQUENCE [LARGE SCALE GENOMIC DNA]</scope>
    <source>
        <strain evidence="1 2">F 1598</strain>
    </source>
</reference>
<dbReference type="Proteomes" id="UP000054166">
    <property type="component" value="Unassembled WGS sequence"/>
</dbReference>
<keyword evidence="2" id="KW-1185">Reference proteome</keyword>
<dbReference type="OrthoDB" id="3249706at2759"/>
<dbReference type="Gene3D" id="3.80.10.10">
    <property type="entry name" value="Ribonuclease Inhibitor"/>
    <property type="match status" value="1"/>
</dbReference>
<accession>A0A0C3BG06</accession>
<organism evidence="1 2">
    <name type="scientific">Piloderma croceum (strain F 1598)</name>
    <dbReference type="NCBI Taxonomy" id="765440"/>
    <lineage>
        <taxon>Eukaryota</taxon>
        <taxon>Fungi</taxon>
        <taxon>Dikarya</taxon>
        <taxon>Basidiomycota</taxon>
        <taxon>Agaricomycotina</taxon>
        <taxon>Agaricomycetes</taxon>
        <taxon>Agaricomycetidae</taxon>
        <taxon>Atheliales</taxon>
        <taxon>Atheliaceae</taxon>
        <taxon>Piloderma</taxon>
    </lineage>
</organism>